<dbReference type="EMBL" id="JAGMUV010000002">
    <property type="protein sequence ID" value="KAH7170575.1"/>
    <property type="molecule type" value="Genomic_DNA"/>
</dbReference>
<comment type="caution">
    <text evidence="2">The sequence shown here is derived from an EMBL/GenBank/DDBJ whole genome shotgun (WGS) entry which is preliminary data.</text>
</comment>
<evidence type="ECO:0000256" key="1">
    <source>
        <dbReference type="SAM" id="SignalP"/>
    </source>
</evidence>
<keyword evidence="1" id="KW-0732">Signal</keyword>
<dbReference type="AlphaFoldDB" id="A0A9P9FNH6"/>
<dbReference type="Proteomes" id="UP000738349">
    <property type="component" value="Unassembled WGS sequence"/>
</dbReference>
<evidence type="ECO:0000313" key="3">
    <source>
        <dbReference type="Proteomes" id="UP000738349"/>
    </source>
</evidence>
<proteinExistence type="predicted"/>
<keyword evidence="3" id="KW-1185">Reference proteome</keyword>
<gene>
    <name evidence="2" type="ORF">EDB81DRAFT_170607</name>
</gene>
<dbReference type="OrthoDB" id="4837799at2759"/>
<accession>A0A9P9FNH6</accession>
<name>A0A9P9FNH6_9HYPO</name>
<sequence length="102" mass="11139">MIDARFIAIFIASASVMALPHDKQTITAPPTRATTTLSSITASTHSISCDYAYCDGSISWCFYFVPFTTFDVTFGPLPGERRTSLGPCEVKTIEMTTTVPVY</sequence>
<organism evidence="2 3">
    <name type="scientific">Dactylonectria macrodidyma</name>
    <dbReference type="NCBI Taxonomy" id="307937"/>
    <lineage>
        <taxon>Eukaryota</taxon>
        <taxon>Fungi</taxon>
        <taxon>Dikarya</taxon>
        <taxon>Ascomycota</taxon>
        <taxon>Pezizomycotina</taxon>
        <taxon>Sordariomycetes</taxon>
        <taxon>Hypocreomycetidae</taxon>
        <taxon>Hypocreales</taxon>
        <taxon>Nectriaceae</taxon>
        <taxon>Dactylonectria</taxon>
    </lineage>
</organism>
<reference evidence="2" key="1">
    <citation type="journal article" date="2021" name="Nat. Commun.">
        <title>Genetic determinants of endophytism in the Arabidopsis root mycobiome.</title>
        <authorList>
            <person name="Mesny F."/>
            <person name="Miyauchi S."/>
            <person name="Thiergart T."/>
            <person name="Pickel B."/>
            <person name="Atanasova L."/>
            <person name="Karlsson M."/>
            <person name="Huettel B."/>
            <person name="Barry K.W."/>
            <person name="Haridas S."/>
            <person name="Chen C."/>
            <person name="Bauer D."/>
            <person name="Andreopoulos W."/>
            <person name="Pangilinan J."/>
            <person name="LaButti K."/>
            <person name="Riley R."/>
            <person name="Lipzen A."/>
            <person name="Clum A."/>
            <person name="Drula E."/>
            <person name="Henrissat B."/>
            <person name="Kohler A."/>
            <person name="Grigoriev I.V."/>
            <person name="Martin F.M."/>
            <person name="Hacquard S."/>
        </authorList>
    </citation>
    <scope>NUCLEOTIDE SEQUENCE</scope>
    <source>
        <strain evidence="2">MPI-CAGE-AT-0147</strain>
    </source>
</reference>
<evidence type="ECO:0000313" key="2">
    <source>
        <dbReference type="EMBL" id="KAH7170575.1"/>
    </source>
</evidence>
<protein>
    <submittedName>
        <fullName evidence="2">Uncharacterized protein</fullName>
    </submittedName>
</protein>
<feature type="signal peptide" evidence="1">
    <location>
        <begin position="1"/>
        <end position="18"/>
    </location>
</feature>
<feature type="chain" id="PRO_5040175680" evidence="1">
    <location>
        <begin position="19"/>
        <end position="102"/>
    </location>
</feature>